<feature type="compositionally biased region" description="Acidic residues" evidence="1">
    <location>
        <begin position="571"/>
        <end position="580"/>
    </location>
</feature>
<accession>A0A1Q9CMR2</accession>
<evidence type="ECO:0000313" key="3">
    <source>
        <dbReference type="Proteomes" id="UP000186817"/>
    </source>
</evidence>
<feature type="region of interest" description="Disordered" evidence="1">
    <location>
        <begin position="543"/>
        <end position="580"/>
    </location>
</feature>
<reference evidence="2 3" key="1">
    <citation type="submission" date="2016-02" db="EMBL/GenBank/DDBJ databases">
        <title>Genome analysis of coral dinoflagellate symbionts highlights evolutionary adaptations to a symbiotic lifestyle.</title>
        <authorList>
            <person name="Aranda M."/>
            <person name="Li Y."/>
            <person name="Liew Y.J."/>
            <person name="Baumgarten S."/>
            <person name="Simakov O."/>
            <person name="Wilson M."/>
            <person name="Piel J."/>
            <person name="Ashoor H."/>
            <person name="Bougouffa S."/>
            <person name="Bajic V.B."/>
            <person name="Ryu T."/>
            <person name="Ravasi T."/>
            <person name="Bayer T."/>
            <person name="Micklem G."/>
            <person name="Kim H."/>
            <person name="Bhak J."/>
            <person name="Lajeunesse T.C."/>
            <person name="Voolstra C.R."/>
        </authorList>
    </citation>
    <scope>NUCLEOTIDE SEQUENCE [LARGE SCALE GENOMIC DNA]</scope>
    <source>
        <strain evidence="2 3">CCMP2467</strain>
    </source>
</reference>
<dbReference type="OrthoDB" id="417361at2759"/>
<feature type="compositionally biased region" description="Low complexity" evidence="1">
    <location>
        <begin position="359"/>
        <end position="369"/>
    </location>
</feature>
<sequence length="700" mass="77593">MHNASLLVGTGSQLFVQVFLRCVLQVQFDVSVDPTAFIPRATPQEYFTALQVKGPYERLVAMVALEVVTVARQEVAAAKSHLMAPMARLTCLAAFLAFAASCAEVLQPTLLRRQEVEPELVAELLSGPRHDAHRHKKGSRGQRHGVKHHAISHLKVNQTANQNQGKDIPACGADYTCDEKRTESLGNYAKKHLAVYTYNIGSYEGGMREKNIPCVPQNVDAFLFLDHDTWERSNQTSLGIWKRRGWQIKSISLQAGTEFVTGARLLNGQWDWLVEFDGNVVLDLLRVGPFLDKYSLKPLLLLDWSYHESCGEDGFSCFSHELKSMLHNRRQYIEDSKENIVAWQEKLTKEHQGERHVPGAGASADAAAAPRQPPQEEFLPPNEQALRALEQLHGAAEQEFEEVDDARFDHPDGIGRLLSDLEVSFGEKEIFRRFRLLERKLADHKVPPYPEAARVIKLLDGLRLDDKSTSALLLAAGNRYNMQAIQDAIKIQYPAGMSVTEVPKGLASLSGGARSTTSTLDTILDYFAILDYLIEYEDEDGQDWKDWHDDDEANPGIDTEEPPGDASQDYNQDDADDGNVPDEYEALISAVNALTVTSKKLANVAQARGYYPVDQKGKGRPLRRWPRALLPPSQESVPPPPHQVSALPLVFLESSSSSKDELVLSPANLVLALGCDGARNVQAHHVSVPVNNSLGRPAGT</sequence>
<proteinExistence type="predicted"/>
<organism evidence="2 3">
    <name type="scientific">Symbiodinium microadriaticum</name>
    <name type="common">Dinoflagellate</name>
    <name type="synonym">Zooxanthella microadriatica</name>
    <dbReference type="NCBI Taxonomy" id="2951"/>
    <lineage>
        <taxon>Eukaryota</taxon>
        <taxon>Sar</taxon>
        <taxon>Alveolata</taxon>
        <taxon>Dinophyceae</taxon>
        <taxon>Suessiales</taxon>
        <taxon>Symbiodiniaceae</taxon>
        <taxon>Symbiodinium</taxon>
    </lineage>
</organism>
<dbReference type="EMBL" id="LSRX01001058">
    <property type="protein sequence ID" value="OLP84221.1"/>
    <property type="molecule type" value="Genomic_DNA"/>
</dbReference>
<protein>
    <submittedName>
        <fullName evidence="2">Uncharacterized protein</fullName>
    </submittedName>
</protein>
<gene>
    <name evidence="2" type="ORF">AK812_SmicGene34940</name>
</gene>
<name>A0A1Q9CMR2_SYMMI</name>
<keyword evidence="3" id="KW-1185">Reference proteome</keyword>
<comment type="caution">
    <text evidence="2">The sequence shown here is derived from an EMBL/GenBank/DDBJ whole genome shotgun (WGS) entry which is preliminary data.</text>
</comment>
<evidence type="ECO:0000313" key="2">
    <source>
        <dbReference type="EMBL" id="OLP84221.1"/>
    </source>
</evidence>
<dbReference type="Proteomes" id="UP000186817">
    <property type="component" value="Unassembled WGS sequence"/>
</dbReference>
<evidence type="ECO:0000256" key="1">
    <source>
        <dbReference type="SAM" id="MobiDB-lite"/>
    </source>
</evidence>
<feature type="region of interest" description="Disordered" evidence="1">
    <location>
        <begin position="349"/>
        <end position="375"/>
    </location>
</feature>
<dbReference type="AlphaFoldDB" id="A0A1Q9CMR2"/>
<feature type="compositionally biased region" description="Acidic residues" evidence="1">
    <location>
        <begin position="549"/>
        <end position="563"/>
    </location>
</feature>